<sequence>MELTPSKPIKQERTLPPKRGRIKKMIIKGIVKSTSVAIVSVGKKLKRSGRSFTTSNSSTSFAISSGYNSDRTSES</sequence>
<feature type="region of interest" description="Disordered" evidence="1">
    <location>
        <begin position="1"/>
        <end position="20"/>
    </location>
</feature>
<gene>
    <name evidence="2" type="ORF">JCGZ_05609</name>
</gene>
<name>A0A067L6U4_JATCU</name>
<evidence type="ECO:0000313" key="3">
    <source>
        <dbReference type="Proteomes" id="UP000027138"/>
    </source>
</evidence>
<feature type="region of interest" description="Disordered" evidence="1">
    <location>
        <begin position="47"/>
        <end position="75"/>
    </location>
</feature>
<reference evidence="2 3" key="1">
    <citation type="journal article" date="2014" name="PLoS ONE">
        <title>Global Analysis of Gene Expression Profiles in Physic Nut (Jatropha curcas L.) Seedlings Exposed to Salt Stress.</title>
        <authorList>
            <person name="Zhang L."/>
            <person name="Zhang C."/>
            <person name="Wu P."/>
            <person name="Chen Y."/>
            <person name="Li M."/>
            <person name="Jiang H."/>
            <person name="Wu G."/>
        </authorList>
    </citation>
    <scope>NUCLEOTIDE SEQUENCE [LARGE SCALE GENOMIC DNA]</scope>
    <source>
        <strain evidence="3">cv. GZQX0401</strain>
        <tissue evidence="2">Young leaves</tissue>
    </source>
</reference>
<dbReference type="Proteomes" id="UP000027138">
    <property type="component" value="Unassembled WGS sequence"/>
</dbReference>
<feature type="compositionally biased region" description="Low complexity" evidence="1">
    <location>
        <begin position="50"/>
        <end position="66"/>
    </location>
</feature>
<dbReference type="AlphaFoldDB" id="A0A067L6U4"/>
<evidence type="ECO:0000313" key="2">
    <source>
        <dbReference type="EMBL" id="KDP44142.1"/>
    </source>
</evidence>
<dbReference type="EMBL" id="KK914256">
    <property type="protein sequence ID" value="KDP44142.1"/>
    <property type="molecule type" value="Genomic_DNA"/>
</dbReference>
<accession>A0A067L6U4</accession>
<organism evidence="2 3">
    <name type="scientific">Jatropha curcas</name>
    <name type="common">Barbados nut</name>
    <dbReference type="NCBI Taxonomy" id="180498"/>
    <lineage>
        <taxon>Eukaryota</taxon>
        <taxon>Viridiplantae</taxon>
        <taxon>Streptophyta</taxon>
        <taxon>Embryophyta</taxon>
        <taxon>Tracheophyta</taxon>
        <taxon>Spermatophyta</taxon>
        <taxon>Magnoliopsida</taxon>
        <taxon>eudicotyledons</taxon>
        <taxon>Gunneridae</taxon>
        <taxon>Pentapetalae</taxon>
        <taxon>rosids</taxon>
        <taxon>fabids</taxon>
        <taxon>Malpighiales</taxon>
        <taxon>Euphorbiaceae</taxon>
        <taxon>Crotonoideae</taxon>
        <taxon>Jatropheae</taxon>
        <taxon>Jatropha</taxon>
    </lineage>
</organism>
<evidence type="ECO:0000256" key="1">
    <source>
        <dbReference type="SAM" id="MobiDB-lite"/>
    </source>
</evidence>
<keyword evidence="3" id="KW-1185">Reference proteome</keyword>
<proteinExistence type="predicted"/>
<protein>
    <submittedName>
        <fullName evidence="2">Uncharacterized protein</fullName>
    </submittedName>
</protein>